<evidence type="ECO:0000313" key="8">
    <source>
        <dbReference type="EMBL" id="MBY09268.1"/>
    </source>
</evidence>
<evidence type="ECO:0000256" key="2">
    <source>
        <dbReference type="ARBA" id="ARBA00005371"/>
    </source>
</evidence>
<dbReference type="PROSITE" id="PS50304">
    <property type="entry name" value="TUDOR"/>
    <property type="match status" value="1"/>
</dbReference>
<evidence type="ECO:0000256" key="4">
    <source>
        <dbReference type="ARBA" id="ARBA00023187"/>
    </source>
</evidence>
<evidence type="ECO:0000259" key="7">
    <source>
        <dbReference type="PROSITE" id="PS50304"/>
    </source>
</evidence>
<dbReference type="CDD" id="cd22852">
    <property type="entry name" value="SMN_C"/>
    <property type="match status" value="1"/>
</dbReference>
<dbReference type="InterPro" id="IPR049481">
    <property type="entry name" value="SMN_G2-BD"/>
</dbReference>
<comment type="similarity">
    <text evidence="2">Belongs to the SMN family.</text>
</comment>
<dbReference type="CDD" id="cd22851">
    <property type="entry name" value="SMN_N"/>
    <property type="match status" value="1"/>
</dbReference>
<dbReference type="SMART" id="SM00333">
    <property type="entry name" value="TUDOR"/>
    <property type="match status" value="1"/>
</dbReference>
<protein>
    <submittedName>
        <fullName evidence="8">Putative mrna splicing protein smn survival motor neuron</fullName>
    </submittedName>
</protein>
<keyword evidence="3" id="KW-0507">mRNA processing</keyword>
<dbReference type="SUPFAM" id="SSF63748">
    <property type="entry name" value="Tudor/PWWP/MBT"/>
    <property type="match status" value="1"/>
</dbReference>
<proteinExistence type="inferred from homology"/>
<evidence type="ECO:0000256" key="5">
    <source>
        <dbReference type="ARBA" id="ARBA00023242"/>
    </source>
</evidence>
<dbReference type="PANTHER" id="PTHR39267">
    <property type="entry name" value="SURVIVAL MOTOR NEURON-LIKE PROTEIN 1"/>
    <property type="match status" value="1"/>
</dbReference>
<keyword evidence="4" id="KW-0508">mRNA splicing</keyword>
<dbReference type="EMBL" id="GGLE01005142">
    <property type="protein sequence ID" value="MBY09268.1"/>
    <property type="molecule type" value="Transcribed_RNA"/>
</dbReference>
<dbReference type="Pfam" id="PF00567">
    <property type="entry name" value="TUDOR"/>
    <property type="match status" value="1"/>
</dbReference>
<evidence type="ECO:0000256" key="6">
    <source>
        <dbReference type="SAM" id="MobiDB-lite"/>
    </source>
</evidence>
<dbReference type="AlphaFoldDB" id="A0A2R5LIK0"/>
<organism evidence="8">
    <name type="scientific">Ornithodoros turicata</name>
    <dbReference type="NCBI Taxonomy" id="34597"/>
    <lineage>
        <taxon>Eukaryota</taxon>
        <taxon>Metazoa</taxon>
        <taxon>Ecdysozoa</taxon>
        <taxon>Arthropoda</taxon>
        <taxon>Chelicerata</taxon>
        <taxon>Arachnida</taxon>
        <taxon>Acari</taxon>
        <taxon>Parasitiformes</taxon>
        <taxon>Ixodida</taxon>
        <taxon>Ixodoidea</taxon>
        <taxon>Argasidae</taxon>
        <taxon>Ornithodorinae</taxon>
        <taxon>Ornithodoros</taxon>
    </lineage>
</organism>
<accession>A0A2R5LIK0</accession>
<name>A0A2R5LIK0_9ACAR</name>
<dbReference type="Pfam" id="PF20635">
    <property type="entry name" value="SMN_YG-box"/>
    <property type="match status" value="1"/>
</dbReference>
<dbReference type="Gene3D" id="2.30.30.140">
    <property type="match status" value="1"/>
</dbReference>
<dbReference type="PANTHER" id="PTHR39267:SF1">
    <property type="entry name" value="SURVIVAL MOTOR NEURON PROTEIN"/>
    <property type="match status" value="1"/>
</dbReference>
<feature type="compositionally biased region" description="Basic and acidic residues" evidence="6">
    <location>
        <begin position="37"/>
        <end position="47"/>
    </location>
</feature>
<dbReference type="Pfam" id="PF20636">
    <property type="entry name" value="SMN_G2-BD"/>
    <property type="match status" value="1"/>
</dbReference>
<keyword evidence="5" id="KW-0539">Nucleus</keyword>
<sequence>MASGKVLWTRNKNEDDEIWDDTEMIAAYDRAMSKIKAEMSRRDKQRSGETSANKEVQNAREWKQGDYCRCVYSGDNVTYEAKIKCIKGEHCTVHYIGYGNEECIQLSDLSPSEGKKARQVQQARARSAVHTSSSNHSPKHSPTDFPSLGSLKRSPQQHSWNHSPKSYPDMMRPQGILPPPPPVFDGSVRDDEALASMLMSWYMSGYHTGYYQAMMHSKTSSQHQGHHSYS</sequence>
<dbReference type="InterPro" id="IPR040424">
    <property type="entry name" value="Smn1"/>
</dbReference>
<feature type="region of interest" description="Disordered" evidence="6">
    <location>
        <begin position="114"/>
        <end position="181"/>
    </location>
</feature>
<feature type="region of interest" description="Disordered" evidence="6">
    <location>
        <begin position="37"/>
        <end position="58"/>
    </location>
</feature>
<reference evidence="8" key="1">
    <citation type="submission" date="2018-03" db="EMBL/GenBank/DDBJ databases">
        <title>The relapsing fever spirochete Borrelia turicatae persists in the highly oxidative environment of its soft-bodied tick vector.</title>
        <authorList>
            <person name="Bourret T.J."/>
            <person name="Boyle W.K."/>
            <person name="Valenzuela J.G."/>
            <person name="Oliveira F."/>
            <person name="Lopez J.E."/>
        </authorList>
    </citation>
    <scope>NUCLEOTIDE SEQUENCE</scope>
    <source>
        <strain evidence="8">Kansas strain/isolate</strain>
        <tissue evidence="8">Salivary glands</tissue>
    </source>
</reference>
<dbReference type="GO" id="GO:0008380">
    <property type="term" value="P:RNA splicing"/>
    <property type="evidence" value="ECO:0007669"/>
    <property type="project" value="UniProtKB-KW"/>
</dbReference>
<evidence type="ECO:0000256" key="3">
    <source>
        <dbReference type="ARBA" id="ARBA00022664"/>
    </source>
</evidence>
<dbReference type="GO" id="GO:0005634">
    <property type="term" value="C:nucleus"/>
    <property type="evidence" value="ECO:0007669"/>
    <property type="project" value="UniProtKB-SubCell"/>
</dbReference>
<feature type="compositionally biased region" description="Polar residues" evidence="6">
    <location>
        <begin position="153"/>
        <end position="164"/>
    </location>
</feature>
<dbReference type="InterPro" id="IPR047313">
    <property type="entry name" value="SMN_C"/>
</dbReference>
<dbReference type="GO" id="GO:0006397">
    <property type="term" value="P:mRNA processing"/>
    <property type="evidence" value="ECO:0007669"/>
    <property type="project" value="UniProtKB-KW"/>
</dbReference>
<dbReference type="InterPro" id="IPR002999">
    <property type="entry name" value="Tudor"/>
</dbReference>
<feature type="domain" description="Tudor" evidence="7">
    <location>
        <begin position="61"/>
        <end position="119"/>
    </location>
</feature>
<evidence type="ECO:0000256" key="1">
    <source>
        <dbReference type="ARBA" id="ARBA00004123"/>
    </source>
</evidence>
<dbReference type="Gene3D" id="3.40.190.10">
    <property type="entry name" value="Periplasmic binding protein-like II"/>
    <property type="match status" value="1"/>
</dbReference>
<comment type="subcellular location">
    <subcellularLocation>
        <location evidence="1">Nucleus</location>
    </subcellularLocation>
</comment>